<evidence type="ECO:0000256" key="5">
    <source>
        <dbReference type="ARBA" id="ARBA00022976"/>
    </source>
</evidence>
<dbReference type="GO" id="GO:0005789">
    <property type="term" value="C:endoplasmic reticulum membrane"/>
    <property type="evidence" value="ECO:0007669"/>
    <property type="project" value="UniProtKB-SubCell"/>
</dbReference>
<keyword evidence="6 11" id="KW-1133">Transmembrane helix</keyword>
<dbReference type="GO" id="GO:0016485">
    <property type="term" value="P:protein processing"/>
    <property type="evidence" value="ECO:0007669"/>
    <property type="project" value="InterPro"/>
</dbReference>
<evidence type="ECO:0000256" key="3">
    <source>
        <dbReference type="ARBA" id="ARBA00022801"/>
    </source>
</evidence>
<evidence type="ECO:0000256" key="12">
    <source>
        <dbReference type="SAM" id="MobiDB-lite"/>
    </source>
</evidence>
<dbReference type="GO" id="GO:0044351">
    <property type="term" value="P:macropinocytosis"/>
    <property type="evidence" value="ECO:0007669"/>
    <property type="project" value="UniProtKB-ARBA"/>
</dbReference>
<feature type="transmembrane region" description="Helical" evidence="11">
    <location>
        <begin position="189"/>
        <end position="208"/>
    </location>
</feature>
<evidence type="ECO:0000256" key="2">
    <source>
        <dbReference type="ARBA" id="ARBA00022692"/>
    </source>
</evidence>
<dbReference type="Proteomes" id="UP001295423">
    <property type="component" value="Unassembled WGS sequence"/>
</dbReference>
<comment type="function">
    <text evidence="9">Probable catalytic subunit of the gamma-secretase complex, an endoprotease complex that catalyzes the intramembrane cleavage of integral membrane proteins such as Notch receptors. Requires the other members of the gamma-secretase complex to have a protease activity.</text>
</comment>
<feature type="transmembrane region" description="Helical" evidence="11">
    <location>
        <begin position="466"/>
        <end position="487"/>
    </location>
</feature>
<keyword evidence="2 11" id="KW-0812">Transmembrane</keyword>
<accession>A0AAD2CJB5</accession>
<dbReference type="AlphaFoldDB" id="A0AAD2CJB5"/>
<keyword evidence="4 11" id="KW-0256">Endoplasmic reticulum</keyword>
<feature type="region of interest" description="Disordered" evidence="12">
    <location>
        <begin position="1"/>
        <end position="23"/>
    </location>
</feature>
<dbReference type="FunFam" id="1.10.472.100:FF:000003">
    <property type="entry name" value="Presenilin"/>
    <property type="match status" value="1"/>
</dbReference>
<feature type="transmembrane region" description="Helical" evidence="11">
    <location>
        <begin position="493"/>
        <end position="512"/>
    </location>
</feature>
<dbReference type="GO" id="GO:0070765">
    <property type="term" value="C:gamma-secretase complex"/>
    <property type="evidence" value="ECO:0007669"/>
    <property type="project" value="UniProtKB-ARBA"/>
</dbReference>
<dbReference type="PRINTS" id="PR01072">
    <property type="entry name" value="PRESENILIN"/>
</dbReference>
<comment type="caution">
    <text evidence="13">The sequence shown here is derived from an EMBL/GenBank/DDBJ whole genome shotgun (WGS) entry which is preliminary data.</text>
</comment>
<name>A0AAD2CJB5_9STRA</name>
<dbReference type="EMBL" id="CAKOGP040000491">
    <property type="protein sequence ID" value="CAJ1935656.1"/>
    <property type="molecule type" value="Genomic_DNA"/>
</dbReference>
<comment type="subunit">
    <text evidence="10">Homodimer. Component of the gamma-secretase complex, a complex composed of a presenilin homodimer, nicastrin, aph1 and pen2.</text>
</comment>
<feature type="transmembrane region" description="Helical" evidence="11">
    <location>
        <begin position="122"/>
        <end position="147"/>
    </location>
</feature>
<dbReference type="InterPro" id="IPR042524">
    <property type="entry name" value="Presenilin_C"/>
</dbReference>
<feature type="compositionally biased region" description="Basic and acidic residues" evidence="12">
    <location>
        <begin position="1"/>
        <end position="12"/>
    </location>
</feature>
<dbReference type="EC" id="3.4.23.-" evidence="11"/>
<proteinExistence type="inferred from homology"/>
<keyword evidence="3 11" id="KW-0378">Hydrolase</keyword>
<dbReference type="InterPro" id="IPR001108">
    <property type="entry name" value="Peptidase_A22A"/>
</dbReference>
<feature type="transmembrane region" description="Helical" evidence="11">
    <location>
        <begin position="69"/>
        <end position="90"/>
    </location>
</feature>
<keyword evidence="7 11" id="KW-0333">Golgi apparatus</keyword>
<evidence type="ECO:0000256" key="9">
    <source>
        <dbReference type="ARBA" id="ARBA00053367"/>
    </source>
</evidence>
<evidence type="ECO:0000256" key="10">
    <source>
        <dbReference type="ARBA" id="ARBA00066080"/>
    </source>
</evidence>
<dbReference type="GO" id="GO:0006509">
    <property type="term" value="P:membrane protein ectodomain proteolysis"/>
    <property type="evidence" value="ECO:0007669"/>
    <property type="project" value="TreeGrafter"/>
</dbReference>
<dbReference type="PANTHER" id="PTHR10202">
    <property type="entry name" value="PRESENILIN"/>
    <property type="match status" value="1"/>
</dbReference>
<keyword evidence="11" id="KW-0645">Protease</keyword>
<sequence length="526" mass="58395">MPFQNDYRRQHDDENENQGASDHEAIVEAAEPSVETNGETFIDEESVEEEFEYDYAMSISELLYSTSSFYAIVVPVTCTMVLAALAVVFINNEDTVEQGAQQMAQAYQILKIDSESSVGENIGFALANGLIMVSVICLMTFVIVMLYRFECMKCLIGYMMLCSTTLLGFLGGHMYWVAIQIYRFPVDKLSYFLVLWNFAAVGVLAIFFGRGVSKGITQGYLISTSVILAWHLDYFDEYTTWTLLFMLALYDLCAVLTPCGPLKALVNLMSRDDAPEMPGLLYEAELPPEARRPGRAKSSKDTSPSINNRMAEGVDGTIEVPLAIARVYNLPVLSIPSESETILGTFQASAKSSNAPLLRTDESNGVNIPENPTPAQLNSNVVIRLPQQGGRIEKTKRSGQIIFIERDRHGAPKRVLNVDRLGRVFAESTEDFENGETSNTIRLGLGDFIFYSVLVAKAAQYSFTTFVACVLVILAGLGGTLVLLSVFHQALPALPISICLGIFFYFVTRLFVEPWVENMLMKPYYV</sequence>
<dbReference type="Gene3D" id="1.10.472.100">
    <property type="entry name" value="Presenilin"/>
    <property type="match status" value="1"/>
</dbReference>
<evidence type="ECO:0000256" key="11">
    <source>
        <dbReference type="RuleBase" id="RU361148"/>
    </source>
</evidence>
<evidence type="ECO:0000256" key="7">
    <source>
        <dbReference type="ARBA" id="ARBA00023034"/>
    </source>
</evidence>
<comment type="domain">
    <text evidence="11">The PAL motif is required for normal active site conformation.</text>
</comment>
<evidence type="ECO:0000256" key="4">
    <source>
        <dbReference type="ARBA" id="ARBA00022824"/>
    </source>
</evidence>
<evidence type="ECO:0000256" key="8">
    <source>
        <dbReference type="ARBA" id="ARBA00023136"/>
    </source>
</evidence>
<evidence type="ECO:0000256" key="6">
    <source>
        <dbReference type="ARBA" id="ARBA00022989"/>
    </source>
</evidence>
<protein>
    <recommendedName>
        <fullName evidence="11">Presenilin</fullName>
        <ecNumber evidence="11">3.4.23.-</ecNumber>
    </recommendedName>
</protein>
<keyword evidence="14" id="KW-1185">Reference proteome</keyword>
<feature type="region of interest" description="Disordered" evidence="12">
    <location>
        <begin position="290"/>
        <end position="310"/>
    </location>
</feature>
<reference evidence="13" key="1">
    <citation type="submission" date="2023-08" db="EMBL/GenBank/DDBJ databases">
        <authorList>
            <person name="Audoor S."/>
            <person name="Bilcke G."/>
        </authorList>
    </citation>
    <scope>NUCLEOTIDE SEQUENCE</scope>
</reference>
<dbReference type="SMART" id="SM00730">
    <property type="entry name" value="PSN"/>
    <property type="match status" value="1"/>
</dbReference>
<evidence type="ECO:0000256" key="1">
    <source>
        <dbReference type="ARBA" id="ARBA00008604"/>
    </source>
</evidence>
<dbReference type="GO" id="GO:0042500">
    <property type="term" value="F:aspartic endopeptidase activity, intramembrane cleaving"/>
    <property type="evidence" value="ECO:0007669"/>
    <property type="project" value="InterPro"/>
</dbReference>
<comment type="subcellular location">
    <subcellularLocation>
        <location evidence="11">Endoplasmic reticulum membrane</location>
        <topology evidence="11">Multi-pass membrane protein</topology>
    </subcellularLocation>
    <subcellularLocation>
        <location evidence="11">Golgi apparatus membrane</location>
        <topology evidence="11">Multi-pass membrane protein</topology>
    </subcellularLocation>
</comment>
<organism evidence="13 14">
    <name type="scientific">Cylindrotheca closterium</name>
    <dbReference type="NCBI Taxonomy" id="2856"/>
    <lineage>
        <taxon>Eukaryota</taxon>
        <taxon>Sar</taxon>
        <taxon>Stramenopiles</taxon>
        <taxon>Ochrophyta</taxon>
        <taxon>Bacillariophyta</taxon>
        <taxon>Bacillariophyceae</taxon>
        <taxon>Bacillariophycidae</taxon>
        <taxon>Bacillariales</taxon>
        <taxon>Bacillariaceae</taxon>
        <taxon>Cylindrotheca</taxon>
    </lineage>
</organism>
<dbReference type="InterPro" id="IPR006639">
    <property type="entry name" value="Preselin/SPP"/>
</dbReference>
<gene>
    <name evidence="13" type="ORF">CYCCA115_LOCUS4851</name>
</gene>
<evidence type="ECO:0000313" key="13">
    <source>
        <dbReference type="EMBL" id="CAJ1935656.1"/>
    </source>
</evidence>
<comment type="function">
    <text evidence="11">Probable subunit of the gamma-secretase complex, an endoprotease complex that catalyzes the intramembrane cleavage of integral membrane proteins such as Notch receptors.</text>
</comment>
<keyword evidence="8 11" id="KW-0472">Membrane</keyword>
<comment type="similarity">
    <text evidence="1 11">Belongs to the peptidase A22A family.</text>
</comment>
<dbReference type="Pfam" id="PF01080">
    <property type="entry name" value="Presenilin"/>
    <property type="match status" value="1"/>
</dbReference>
<feature type="transmembrane region" description="Helical" evidence="11">
    <location>
        <begin position="154"/>
        <end position="177"/>
    </location>
</feature>
<dbReference type="GO" id="GO:0007219">
    <property type="term" value="P:Notch signaling pathway"/>
    <property type="evidence" value="ECO:0007669"/>
    <property type="project" value="UniProtKB-KW"/>
</dbReference>
<evidence type="ECO:0000313" key="14">
    <source>
        <dbReference type="Proteomes" id="UP001295423"/>
    </source>
</evidence>
<dbReference type="GO" id="GO:0000139">
    <property type="term" value="C:Golgi membrane"/>
    <property type="evidence" value="ECO:0007669"/>
    <property type="project" value="UniProtKB-SubCell"/>
</dbReference>
<keyword evidence="5 11" id="KW-0914">Notch signaling pathway</keyword>
<dbReference type="PANTHER" id="PTHR10202:SF13">
    <property type="entry name" value="PRESENILIN HOMOLOG"/>
    <property type="match status" value="1"/>
</dbReference>